<comment type="subcellular location">
    <subcellularLocation>
        <location evidence="6">Cell membrane</location>
        <topology evidence="6">Multi-pass membrane protein</topology>
    </subcellularLocation>
    <subcellularLocation>
        <location evidence="1">Membrane</location>
        <topology evidence="1">Multi-pass membrane protein</topology>
    </subcellularLocation>
</comment>
<protein>
    <recommendedName>
        <fullName evidence="6">Choline transporter-like protein</fullName>
    </recommendedName>
</protein>
<reference evidence="8" key="1">
    <citation type="submission" date="2025-08" db="UniProtKB">
        <authorList>
            <consortium name="RefSeq"/>
        </authorList>
    </citation>
    <scope>IDENTIFICATION</scope>
</reference>
<feature type="transmembrane region" description="Helical" evidence="6">
    <location>
        <begin position="231"/>
        <end position="249"/>
    </location>
</feature>
<dbReference type="KEGG" id="aplc:110980780"/>
<organism evidence="7 8">
    <name type="scientific">Acanthaster planci</name>
    <name type="common">Crown-of-thorns starfish</name>
    <dbReference type="NCBI Taxonomy" id="133434"/>
    <lineage>
        <taxon>Eukaryota</taxon>
        <taxon>Metazoa</taxon>
        <taxon>Echinodermata</taxon>
        <taxon>Eleutherozoa</taxon>
        <taxon>Asterozoa</taxon>
        <taxon>Asteroidea</taxon>
        <taxon>Valvatacea</taxon>
        <taxon>Valvatida</taxon>
        <taxon>Acanthasteridae</taxon>
        <taxon>Acanthaster</taxon>
    </lineage>
</organism>
<evidence type="ECO:0000256" key="6">
    <source>
        <dbReference type="RuleBase" id="RU368066"/>
    </source>
</evidence>
<dbReference type="GO" id="GO:0005886">
    <property type="term" value="C:plasma membrane"/>
    <property type="evidence" value="ECO:0007669"/>
    <property type="project" value="UniProtKB-SubCell"/>
</dbReference>
<evidence type="ECO:0000256" key="5">
    <source>
        <dbReference type="ARBA" id="ARBA00023136"/>
    </source>
</evidence>
<feature type="transmembrane region" description="Helical" evidence="6">
    <location>
        <begin position="454"/>
        <end position="478"/>
    </location>
</feature>
<keyword evidence="3 6" id="KW-0812">Transmembrane</keyword>
<keyword evidence="7" id="KW-1185">Reference proteome</keyword>
<feature type="transmembrane region" description="Helical" evidence="6">
    <location>
        <begin position="554"/>
        <end position="575"/>
    </location>
</feature>
<accession>A0A8B7YPS4</accession>
<keyword evidence="4 6" id="KW-1133">Transmembrane helix</keyword>
<evidence type="ECO:0000256" key="4">
    <source>
        <dbReference type="ARBA" id="ARBA00022989"/>
    </source>
</evidence>
<dbReference type="OrthoDB" id="420519at2759"/>
<keyword evidence="5 6" id="KW-0472">Membrane</keyword>
<dbReference type="AlphaFoldDB" id="A0A8B7YPS4"/>
<feature type="transmembrane region" description="Helical" evidence="6">
    <location>
        <begin position="490"/>
        <end position="509"/>
    </location>
</feature>
<dbReference type="InterPro" id="IPR007603">
    <property type="entry name" value="Choline_transptr-like"/>
</dbReference>
<feature type="transmembrane region" description="Helical" evidence="6">
    <location>
        <begin position="256"/>
        <end position="277"/>
    </location>
</feature>
<name>A0A8B7YPS4_ACAPL</name>
<feature type="transmembrane region" description="Helical" evidence="6">
    <location>
        <begin position="402"/>
        <end position="433"/>
    </location>
</feature>
<dbReference type="Proteomes" id="UP000694845">
    <property type="component" value="Unplaced"/>
</dbReference>
<gene>
    <name evidence="8" type="primary">LOC110980780</name>
</gene>
<dbReference type="GeneID" id="110980780"/>
<dbReference type="GO" id="GO:0022857">
    <property type="term" value="F:transmembrane transporter activity"/>
    <property type="evidence" value="ECO:0007669"/>
    <property type="project" value="UniProtKB-UniRule"/>
</dbReference>
<dbReference type="Pfam" id="PF04515">
    <property type="entry name" value="Choline_transpo"/>
    <property type="match status" value="1"/>
</dbReference>
<comment type="function">
    <text evidence="6">Choline transporter.</text>
</comment>
<feature type="transmembrane region" description="Helical" evidence="6">
    <location>
        <begin position="305"/>
        <end position="326"/>
    </location>
</feature>
<feature type="transmembrane region" description="Helical" evidence="6">
    <location>
        <begin position="347"/>
        <end position="375"/>
    </location>
</feature>
<dbReference type="RefSeq" id="XP_022093431.1">
    <property type="nucleotide sequence ID" value="XM_022237739.1"/>
</dbReference>
<sequence length="669" mass="74164">MSIKYSTTSPNDDQKISEKAEKANMNEASLAVDDTVEVVDDGFDGPLDDRSCRDVICLILFLAFWVGMGYVAVVSLLDGQPERIIYGADSYGNVCGKSNTAIAGVNMSGQNLIDKPYVFTFNPEAVANPTTTTKLLCVSECPDVVLLTKNDLVELALNRSIFLCDYNLAAEDYAAAEQGALAACPSTPVDVSTPIFNRCIPSTAVGIASSLLDAEWLKRAVADVENSWREILYLCLISFGLAIAVLILLRFFAGVLIWTTVFVFVFGSLGGTGYLWYRWWQEKSVLDALPADAAKDDQEHTVKTMLTYAGIATGVTVILLLVLLVMRKRIALVVALFKEAGKAIACIPFLLLQPIWTILAMVVLCAYWGFVYLYLVTAGKPELDSETGFVIYKADALGPYMWWYHLFGLLWGSQFLVACQQCAIAGAVAAWFFARDKSQLRWPILQSIKRIIRYHLGSLAFGSLIIALVMLARIILGYIQSRLRHSQSDIVAYILKCLQCCLWLFEKVLRYINRNAYIEIAIYGYSFCKAARKAFTLIVSNALRVAAINSVGDFVLLLGKATVVAAVVVIGMQLLKDKADVHYDFVPITLAAIFAFLLSHIFLSVYEMAIDTLFLCFCEDCERNDGITRPYYMSKDLMTFVDNARKAQDMKDIKRQAKRAAAQQAADNI</sequence>
<evidence type="ECO:0000313" key="7">
    <source>
        <dbReference type="Proteomes" id="UP000694845"/>
    </source>
</evidence>
<feature type="transmembrane region" description="Helical" evidence="6">
    <location>
        <begin position="587"/>
        <end position="606"/>
    </location>
</feature>
<evidence type="ECO:0000256" key="2">
    <source>
        <dbReference type="ARBA" id="ARBA00007168"/>
    </source>
</evidence>
<proteinExistence type="inferred from homology"/>
<evidence type="ECO:0000313" key="8">
    <source>
        <dbReference type="RefSeq" id="XP_022093431.1"/>
    </source>
</evidence>
<comment type="similarity">
    <text evidence="2 6">Belongs to the CTL (choline transporter-like) family.</text>
</comment>
<evidence type="ECO:0000256" key="3">
    <source>
        <dbReference type="ARBA" id="ARBA00022692"/>
    </source>
</evidence>
<feature type="transmembrane region" description="Helical" evidence="6">
    <location>
        <begin position="55"/>
        <end position="77"/>
    </location>
</feature>
<dbReference type="PANTHER" id="PTHR12385:SF96">
    <property type="entry name" value="CHOLINE TRANSPORTER-LIKE PROTEIN"/>
    <property type="match status" value="1"/>
</dbReference>
<dbReference type="PANTHER" id="PTHR12385">
    <property type="entry name" value="CHOLINE TRANSPORTER-LIKE (SLC FAMILY 44)"/>
    <property type="match status" value="1"/>
</dbReference>
<evidence type="ECO:0000256" key="1">
    <source>
        <dbReference type="ARBA" id="ARBA00004141"/>
    </source>
</evidence>